<gene>
    <name evidence="6" type="ORF">FHG71_12575</name>
</gene>
<dbReference type="GO" id="GO:0045150">
    <property type="term" value="P:acetoin catabolic process"/>
    <property type="evidence" value="ECO:0007669"/>
    <property type="project" value="UniProtKB-UniPathway"/>
</dbReference>
<keyword evidence="7" id="KW-1185">Reference proteome</keyword>
<dbReference type="InterPro" id="IPR000286">
    <property type="entry name" value="HDACs"/>
</dbReference>
<dbReference type="Proteomes" id="UP000305709">
    <property type="component" value="Unassembled WGS sequence"/>
</dbReference>
<sequence length="374" mass="40423">MTPVLIGSEIYRGSSYGPWHPLRIPRVSTVMDLARALGWLPEGRFRASPRARAAALLAWHTPDYVAALERAEAGQAVSEEVRARHALGTTSNPVFAEMFRRPATGVGGVMLAAELLRDGGAVHVPGGGTHHAFPDRANGFCYLNDPVFAVLALRRHGARRVAYVDIDAHHCDGVEHAFAADPDTLVVSVHEEDRWPRTGALADRGVGNVFNLPVPRGFHDDDMARVRDGLILRAVAAFRPDAIVLQSGSDGVTEDPQSRMALSNNAHAGVLEGLRPLAPRLMLLGGGGYNPWSVGRCWTRLWGVLSGRAVPDRVPPEAEAVLRALRWDRRGGGRAVEPPEAWVTTLADHWRGGAPTEGVAGRLAEISGRLRAWT</sequence>
<keyword evidence="4" id="KW-0006">Acetoin catabolism</keyword>
<evidence type="ECO:0000313" key="6">
    <source>
        <dbReference type="EMBL" id="TNC70989.1"/>
    </source>
</evidence>
<dbReference type="GO" id="GO:0004407">
    <property type="term" value="F:histone deacetylase activity"/>
    <property type="evidence" value="ECO:0007669"/>
    <property type="project" value="TreeGrafter"/>
</dbReference>
<protein>
    <recommendedName>
        <fullName evidence="3">Acetoin utilization protein AcuC</fullName>
    </recommendedName>
</protein>
<dbReference type="PRINTS" id="PR01270">
    <property type="entry name" value="HDASUPER"/>
</dbReference>
<evidence type="ECO:0000313" key="7">
    <source>
        <dbReference type="Proteomes" id="UP000305709"/>
    </source>
</evidence>
<dbReference type="GO" id="GO:0040029">
    <property type="term" value="P:epigenetic regulation of gene expression"/>
    <property type="evidence" value="ECO:0007669"/>
    <property type="project" value="TreeGrafter"/>
</dbReference>
<dbReference type="PANTHER" id="PTHR10625:SF10">
    <property type="entry name" value="HISTONE DEACETYLASE HDAC1"/>
    <property type="match status" value="1"/>
</dbReference>
<evidence type="ECO:0000256" key="3">
    <source>
        <dbReference type="ARBA" id="ARBA00020218"/>
    </source>
</evidence>
<dbReference type="RefSeq" id="WP_139082053.1">
    <property type="nucleotide sequence ID" value="NZ_VDFV01000016.1"/>
</dbReference>
<feature type="domain" description="Histone deacetylase" evidence="5">
    <location>
        <begin position="20"/>
        <end position="304"/>
    </location>
</feature>
<dbReference type="PANTHER" id="PTHR10625">
    <property type="entry name" value="HISTONE DEACETYLASE HDAC1-RELATED"/>
    <property type="match status" value="1"/>
</dbReference>
<reference evidence="6 7" key="1">
    <citation type="submission" date="2019-06" db="EMBL/GenBank/DDBJ databases">
        <authorList>
            <person name="Jiang L."/>
        </authorList>
    </citation>
    <scope>NUCLEOTIDE SEQUENCE [LARGE SCALE GENOMIC DNA]</scope>
    <source>
        <strain evidence="6 7">YIM 48858</strain>
    </source>
</reference>
<dbReference type="CDD" id="cd09994">
    <property type="entry name" value="HDAC_AcuC_like"/>
    <property type="match status" value="1"/>
</dbReference>
<name>A0A5C4NDA7_9RHOB</name>
<evidence type="ECO:0000256" key="4">
    <source>
        <dbReference type="ARBA" id="ARBA00022627"/>
    </source>
</evidence>
<dbReference type="SUPFAM" id="SSF52768">
    <property type="entry name" value="Arginase/deacetylase"/>
    <property type="match status" value="1"/>
</dbReference>
<comment type="pathway">
    <text evidence="1">Ketone degradation; acetoin degradation.</text>
</comment>
<dbReference type="InterPro" id="IPR023801">
    <property type="entry name" value="His_deacetylse_dom"/>
</dbReference>
<dbReference type="Pfam" id="PF00850">
    <property type="entry name" value="Hist_deacetyl"/>
    <property type="match status" value="1"/>
</dbReference>
<dbReference type="UniPathway" id="UPA00040"/>
<comment type="caution">
    <text evidence="6">The sequence shown here is derived from an EMBL/GenBank/DDBJ whole genome shotgun (WGS) entry which is preliminary data.</text>
</comment>
<proteinExistence type="inferred from homology"/>
<dbReference type="InterPro" id="IPR023696">
    <property type="entry name" value="Ureohydrolase_dom_sf"/>
</dbReference>
<accession>A0A5C4NDA7</accession>
<dbReference type="AlphaFoldDB" id="A0A5C4NDA7"/>
<evidence type="ECO:0000259" key="5">
    <source>
        <dbReference type="Pfam" id="PF00850"/>
    </source>
</evidence>
<dbReference type="OrthoDB" id="9808367at2"/>
<dbReference type="EMBL" id="VDFV01000016">
    <property type="protein sequence ID" value="TNC70989.1"/>
    <property type="molecule type" value="Genomic_DNA"/>
</dbReference>
<dbReference type="InterPro" id="IPR003085">
    <property type="entry name" value="AcuC"/>
</dbReference>
<dbReference type="Gene3D" id="3.40.800.20">
    <property type="entry name" value="Histone deacetylase domain"/>
    <property type="match status" value="1"/>
</dbReference>
<evidence type="ECO:0000256" key="2">
    <source>
        <dbReference type="ARBA" id="ARBA00005947"/>
    </source>
</evidence>
<comment type="similarity">
    <text evidence="2">Belongs to the histone deacetylase family.</text>
</comment>
<organism evidence="6 7">
    <name type="scientific">Rubellimicrobium roseum</name>
    <dbReference type="NCBI Taxonomy" id="687525"/>
    <lineage>
        <taxon>Bacteria</taxon>
        <taxon>Pseudomonadati</taxon>
        <taxon>Pseudomonadota</taxon>
        <taxon>Alphaproteobacteria</taxon>
        <taxon>Rhodobacterales</taxon>
        <taxon>Roseobacteraceae</taxon>
        <taxon>Rubellimicrobium</taxon>
    </lineage>
</organism>
<evidence type="ECO:0000256" key="1">
    <source>
        <dbReference type="ARBA" id="ARBA00005101"/>
    </source>
</evidence>
<dbReference type="InterPro" id="IPR037138">
    <property type="entry name" value="His_deacetylse_dom_sf"/>
</dbReference>